<protein>
    <submittedName>
        <fullName evidence="3">Cdc42 effector protein 3</fullName>
    </submittedName>
</protein>
<comment type="caution">
    <text evidence="3">The sequence shown here is derived from an EMBL/GenBank/DDBJ whole genome shotgun (WGS) entry which is preliminary data.</text>
</comment>
<feature type="domain" description="Cdc42 effector-like" evidence="2">
    <location>
        <begin position="61"/>
        <end position="126"/>
    </location>
</feature>
<dbReference type="Proteomes" id="UP000314294">
    <property type="component" value="Unassembled WGS sequence"/>
</dbReference>
<dbReference type="EMBL" id="SRLO01001347">
    <property type="protein sequence ID" value="TNN38710.1"/>
    <property type="molecule type" value="Genomic_DNA"/>
</dbReference>
<dbReference type="AlphaFoldDB" id="A0A4Z2FCT7"/>
<dbReference type="InterPro" id="IPR029273">
    <property type="entry name" value="Cdc42_effect-like"/>
</dbReference>
<evidence type="ECO:0000313" key="3">
    <source>
        <dbReference type="EMBL" id="TNN38710.1"/>
    </source>
</evidence>
<gene>
    <name evidence="3" type="primary">CDC42EP3</name>
    <name evidence="3" type="ORF">EYF80_051125</name>
</gene>
<keyword evidence="4" id="KW-1185">Reference proteome</keyword>
<evidence type="ECO:0000259" key="2">
    <source>
        <dbReference type="Pfam" id="PF14957"/>
    </source>
</evidence>
<sequence>MSLCVGVELPVGLQVEQLGLQVEQLGLQVELLGLQVELLGLQVEQLLGLQVEQQLGLQVEQQSGCRWSSSRAAGGAARAAGGAAVGLQEKSMSQDSLAHITGSFLSLELDLGPSILDDVLNIMDKPPARSRPRAAPRPEEGRY</sequence>
<proteinExistence type="predicted"/>
<reference evidence="3 4" key="1">
    <citation type="submission" date="2019-03" db="EMBL/GenBank/DDBJ databases">
        <title>First draft genome of Liparis tanakae, snailfish: a comprehensive survey of snailfish specific genes.</title>
        <authorList>
            <person name="Kim W."/>
            <person name="Song I."/>
            <person name="Jeong J.-H."/>
            <person name="Kim D."/>
            <person name="Kim S."/>
            <person name="Ryu S."/>
            <person name="Song J.Y."/>
            <person name="Lee S.K."/>
        </authorList>
    </citation>
    <scope>NUCLEOTIDE SEQUENCE [LARGE SCALE GENOMIC DNA]</scope>
    <source>
        <tissue evidence="3">Muscle</tissue>
    </source>
</reference>
<feature type="region of interest" description="Disordered" evidence="1">
    <location>
        <begin position="124"/>
        <end position="143"/>
    </location>
</feature>
<name>A0A4Z2FCT7_9TELE</name>
<dbReference type="OrthoDB" id="9948028at2759"/>
<evidence type="ECO:0000313" key="4">
    <source>
        <dbReference type="Proteomes" id="UP000314294"/>
    </source>
</evidence>
<accession>A0A4Z2FCT7</accession>
<dbReference type="Pfam" id="PF14957">
    <property type="entry name" value="BORG_CEP"/>
    <property type="match status" value="1"/>
</dbReference>
<organism evidence="3 4">
    <name type="scientific">Liparis tanakae</name>
    <name type="common">Tanaka's snailfish</name>
    <dbReference type="NCBI Taxonomy" id="230148"/>
    <lineage>
        <taxon>Eukaryota</taxon>
        <taxon>Metazoa</taxon>
        <taxon>Chordata</taxon>
        <taxon>Craniata</taxon>
        <taxon>Vertebrata</taxon>
        <taxon>Euteleostomi</taxon>
        <taxon>Actinopterygii</taxon>
        <taxon>Neopterygii</taxon>
        <taxon>Teleostei</taxon>
        <taxon>Neoteleostei</taxon>
        <taxon>Acanthomorphata</taxon>
        <taxon>Eupercaria</taxon>
        <taxon>Perciformes</taxon>
        <taxon>Cottioidei</taxon>
        <taxon>Cottales</taxon>
        <taxon>Liparidae</taxon>
        <taxon>Liparis</taxon>
    </lineage>
</organism>
<evidence type="ECO:0000256" key="1">
    <source>
        <dbReference type="SAM" id="MobiDB-lite"/>
    </source>
</evidence>